<reference evidence="3" key="1">
    <citation type="submission" date="2020-04" db="EMBL/GenBank/DDBJ databases">
        <authorList>
            <person name="Zhang T."/>
        </authorList>
    </citation>
    <scope>NUCLEOTIDE SEQUENCE</scope>
    <source>
        <strain evidence="3">HKST-UBA03</strain>
    </source>
</reference>
<dbReference type="Proteomes" id="UP000751518">
    <property type="component" value="Unassembled WGS sequence"/>
</dbReference>
<keyword evidence="3" id="KW-0540">Nuclease</keyword>
<gene>
    <name evidence="3" type="ORF">KC614_03660</name>
</gene>
<evidence type="ECO:0000256" key="1">
    <source>
        <dbReference type="SAM" id="Phobius"/>
    </source>
</evidence>
<dbReference type="AlphaFoldDB" id="A0A955LKR1"/>
<keyword evidence="1" id="KW-1133">Transmembrane helix</keyword>
<protein>
    <submittedName>
        <fullName evidence="3">Endonuclease/exonuclease/phosphatase family protein</fullName>
    </submittedName>
</protein>
<dbReference type="InterPro" id="IPR005135">
    <property type="entry name" value="Endo/exonuclease/phosphatase"/>
</dbReference>
<keyword evidence="1" id="KW-0812">Transmembrane</keyword>
<sequence length="324" mass="37305">MLKSSTIRVRICSVDNNKIKTILFLMPVLLVVVMELLRESFLMEIIVSYMPQILVIFVGYMFCLSISLCKRFRVPLLVIFLLNAIVGGLFMYQVWVFYSPHFNFAQEQNQPIKLVSININAANESYDAIREFFYDQKPDVIVFLEFQQNQYEALNESLLADFKYTNYDPEVKEKYAVIFSKVPLSDVDDEIGFTKATVEVNGSEVVLYGVHATAPVTRDYFYQRNTILKNLAYDVVNTKVNMVVTGDFNLTPWSYYYDVFIADSALVDTTRAHRFFTWGAYGLPIMQLHIDHLLVNDIAFVTTPEVVDFPGSDHDAIVIYINVL</sequence>
<dbReference type="SUPFAM" id="SSF56219">
    <property type="entry name" value="DNase I-like"/>
    <property type="match status" value="1"/>
</dbReference>
<name>A0A955LKR1_UNCKA</name>
<dbReference type="GO" id="GO:0004519">
    <property type="term" value="F:endonuclease activity"/>
    <property type="evidence" value="ECO:0007669"/>
    <property type="project" value="UniProtKB-KW"/>
</dbReference>
<dbReference type="Pfam" id="PF03372">
    <property type="entry name" value="Exo_endo_phos"/>
    <property type="match status" value="1"/>
</dbReference>
<feature type="transmembrane region" description="Helical" evidence="1">
    <location>
        <begin position="76"/>
        <end position="98"/>
    </location>
</feature>
<organism evidence="3 4">
    <name type="scientific">candidate division WWE3 bacterium</name>
    <dbReference type="NCBI Taxonomy" id="2053526"/>
    <lineage>
        <taxon>Bacteria</taxon>
        <taxon>Katanobacteria</taxon>
    </lineage>
</organism>
<comment type="caution">
    <text evidence="3">The sequence shown here is derived from an EMBL/GenBank/DDBJ whole genome shotgun (WGS) entry which is preliminary data.</text>
</comment>
<evidence type="ECO:0000259" key="2">
    <source>
        <dbReference type="Pfam" id="PF03372"/>
    </source>
</evidence>
<keyword evidence="1" id="KW-0472">Membrane</keyword>
<feature type="transmembrane region" description="Helical" evidence="1">
    <location>
        <begin position="49"/>
        <end position="69"/>
    </location>
</feature>
<evidence type="ECO:0000313" key="4">
    <source>
        <dbReference type="Proteomes" id="UP000751518"/>
    </source>
</evidence>
<keyword evidence="3" id="KW-0378">Hydrolase</keyword>
<dbReference type="Gene3D" id="3.60.10.10">
    <property type="entry name" value="Endonuclease/exonuclease/phosphatase"/>
    <property type="match status" value="1"/>
</dbReference>
<feature type="domain" description="Endonuclease/exonuclease/phosphatase" evidence="2">
    <location>
        <begin position="116"/>
        <end position="314"/>
    </location>
</feature>
<dbReference type="InterPro" id="IPR036691">
    <property type="entry name" value="Endo/exonu/phosph_ase_sf"/>
</dbReference>
<reference evidence="3" key="2">
    <citation type="journal article" date="2021" name="Microbiome">
        <title>Successional dynamics and alternative stable states in a saline activated sludge microbial community over 9 years.</title>
        <authorList>
            <person name="Wang Y."/>
            <person name="Ye J."/>
            <person name="Ju F."/>
            <person name="Liu L."/>
            <person name="Boyd J.A."/>
            <person name="Deng Y."/>
            <person name="Parks D.H."/>
            <person name="Jiang X."/>
            <person name="Yin X."/>
            <person name="Woodcroft B.J."/>
            <person name="Tyson G.W."/>
            <person name="Hugenholtz P."/>
            <person name="Polz M.F."/>
            <person name="Zhang T."/>
        </authorList>
    </citation>
    <scope>NUCLEOTIDE SEQUENCE</scope>
    <source>
        <strain evidence="3">HKST-UBA03</strain>
    </source>
</reference>
<proteinExistence type="predicted"/>
<accession>A0A955LKR1</accession>
<keyword evidence="3" id="KW-0255">Endonuclease</keyword>
<feature type="transmembrane region" description="Helical" evidence="1">
    <location>
        <begin position="21"/>
        <end position="37"/>
    </location>
</feature>
<evidence type="ECO:0000313" key="3">
    <source>
        <dbReference type="EMBL" id="MCA9392273.1"/>
    </source>
</evidence>
<dbReference type="EMBL" id="JAGQKZ010000032">
    <property type="protein sequence ID" value="MCA9392273.1"/>
    <property type="molecule type" value="Genomic_DNA"/>
</dbReference>